<proteinExistence type="predicted"/>
<organism evidence="4 5">
    <name type="scientific">Globisporangium ultimum (strain ATCC 200006 / CBS 805.95 / DAOM BR144)</name>
    <name type="common">Pythium ultimum</name>
    <dbReference type="NCBI Taxonomy" id="431595"/>
    <lineage>
        <taxon>Eukaryota</taxon>
        <taxon>Sar</taxon>
        <taxon>Stramenopiles</taxon>
        <taxon>Oomycota</taxon>
        <taxon>Peronosporomycetes</taxon>
        <taxon>Pythiales</taxon>
        <taxon>Pythiaceae</taxon>
        <taxon>Globisporangium</taxon>
    </lineage>
</organism>
<evidence type="ECO:0000256" key="1">
    <source>
        <dbReference type="ARBA" id="ARBA00022614"/>
    </source>
</evidence>
<dbReference type="InterPro" id="IPR032675">
    <property type="entry name" value="LRR_dom_sf"/>
</dbReference>
<keyword evidence="1" id="KW-0433">Leucine-rich repeat</keyword>
<dbReference type="SUPFAM" id="SSF52058">
    <property type="entry name" value="L domain-like"/>
    <property type="match status" value="1"/>
</dbReference>
<evidence type="ECO:0000256" key="2">
    <source>
        <dbReference type="ARBA" id="ARBA00022737"/>
    </source>
</evidence>
<dbReference type="EMBL" id="GL376574">
    <property type="status" value="NOT_ANNOTATED_CDS"/>
    <property type="molecule type" value="Genomic_DNA"/>
</dbReference>
<dbReference type="InterPro" id="IPR003591">
    <property type="entry name" value="Leu-rich_rpt_typical-subtyp"/>
</dbReference>
<evidence type="ECO:0000313" key="5">
    <source>
        <dbReference type="Proteomes" id="UP000019132"/>
    </source>
</evidence>
<dbReference type="PROSITE" id="PS51450">
    <property type="entry name" value="LRR"/>
    <property type="match status" value="1"/>
</dbReference>
<dbReference type="Gene3D" id="3.80.10.10">
    <property type="entry name" value="Ribonuclease Inhibitor"/>
    <property type="match status" value="1"/>
</dbReference>
<dbReference type="eggNOG" id="KOG0192">
    <property type="taxonomic scope" value="Eukaryota"/>
</dbReference>
<dbReference type="AlphaFoldDB" id="K3XBC8"/>
<reference evidence="5" key="1">
    <citation type="journal article" date="2010" name="Genome Biol.">
        <title>Genome sequence of the necrotrophic plant pathogen Pythium ultimum reveals original pathogenicity mechanisms and effector repertoire.</title>
        <authorList>
            <person name="Levesque C.A."/>
            <person name="Brouwer H."/>
            <person name="Cano L."/>
            <person name="Hamilton J.P."/>
            <person name="Holt C."/>
            <person name="Huitema E."/>
            <person name="Raffaele S."/>
            <person name="Robideau G.P."/>
            <person name="Thines M."/>
            <person name="Win J."/>
            <person name="Zerillo M.M."/>
            <person name="Beakes G.W."/>
            <person name="Boore J.L."/>
            <person name="Busam D."/>
            <person name="Dumas B."/>
            <person name="Ferriera S."/>
            <person name="Fuerstenberg S.I."/>
            <person name="Gachon C.M."/>
            <person name="Gaulin E."/>
            <person name="Govers F."/>
            <person name="Grenville-Briggs L."/>
            <person name="Horner N."/>
            <person name="Hostetler J."/>
            <person name="Jiang R.H."/>
            <person name="Johnson J."/>
            <person name="Krajaejun T."/>
            <person name="Lin H."/>
            <person name="Meijer H.J."/>
            <person name="Moore B."/>
            <person name="Morris P."/>
            <person name="Phuntmart V."/>
            <person name="Puiu D."/>
            <person name="Shetty J."/>
            <person name="Stajich J.E."/>
            <person name="Tripathy S."/>
            <person name="Wawra S."/>
            <person name="van West P."/>
            <person name="Whitty B.R."/>
            <person name="Coutinho P.M."/>
            <person name="Henrissat B."/>
            <person name="Martin F."/>
            <person name="Thomas P.D."/>
            <person name="Tyler B.M."/>
            <person name="De Vries R.P."/>
            <person name="Kamoun S."/>
            <person name="Yandell M."/>
            <person name="Tisserat N."/>
            <person name="Buell C.R."/>
        </authorList>
    </citation>
    <scope>NUCLEOTIDE SEQUENCE</scope>
    <source>
        <strain evidence="5">DAOM:BR144</strain>
    </source>
</reference>
<dbReference type="HOGENOM" id="CLU_1021107_0_0_1"/>
<reference evidence="4" key="3">
    <citation type="submission" date="2015-02" db="UniProtKB">
        <authorList>
            <consortium name="EnsemblProtists"/>
        </authorList>
    </citation>
    <scope>IDENTIFICATION</scope>
    <source>
        <strain evidence="4">DAOM BR144</strain>
    </source>
</reference>
<evidence type="ECO:0000313" key="4">
    <source>
        <dbReference type="EnsemblProtists" id="PYU1_T014527"/>
    </source>
</evidence>
<dbReference type="Proteomes" id="UP000019132">
    <property type="component" value="Unassembled WGS sequence"/>
</dbReference>
<dbReference type="STRING" id="431595.K3XBC8"/>
<dbReference type="PANTHER" id="PTHR24366">
    <property type="entry name" value="IG(IMMUNOGLOBULIN) AND LRR(LEUCINE RICH REPEAT) DOMAINS"/>
    <property type="match status" value="1"/>
</dbReference>
<dbReference type="InParanoid" id="K3XBC8"/>
<dbReference type="EnsemblProtists" id="PYU1_T014527">
    <property type="protein sequence ID" value="PYU1_T014527"/>
    <property type="gene ID" value="PYU1_G014496"/>
</dbReference>
<dbReference type="PANTHER" id="PTHR24366:SF96">
    <property type="entry name" value="LEUCINE RICH REPEAT CONTAINING 53"/>
    <property type="match status" value="1"/>
</dbReference>
<keyword evidence="2" id="KW-0677">Repeat</keyword>
<dbReference type="Pfam" id="PF13855">
    <property type="entry name" value="LRR_8"/>
    <property type="match status" value="1"/>
</dbReference>
<dbReference type="SMART" id="SM00369">
    <property type="entry name" value="LRR_TYP"/>
    <property type="match status" value="2"/>
</dbReference>
<keyword evidence="5" id="KW-1185">Reference proteome</keyword>
<reference evidence="5" key="2">
    <citation type="submission" date="2010-04" db="EMBL/GenBank/DDBJ databases">
        <authorList>
            <person name="Buell R."/>
            <person name="Hamilton J."/>
            <person name="Hostetler J."/>
        </authorList>
    </citation>
    <scope>NUCLEOTIDE SEQUENCE [LARGE SCALE GENOMIC DNA]</scope>
    <source>
        <strain evidence="5">DAOM:BR144</strain>
    </source>
</reference>
<keyword evidence="3" id="KW-0732">Signal</keyword>
<accession>K3XBC8</accession>
<protein>
    <submittedName>
        <fullName evidence="4">Uncharacterized protein</fullName>
    </submittedName>
</protein>
<dbReference type="PRINTS" id="PR00019">
    <property type="entry name" value="LEURICHRPT"/>
</dbReference>
<dbReference type="VEuPathDB" id="FungiDB:PYU1_G014496"/>
<evidence type="ECO:0000256" key="3">
    <source>
        <dbReference type="SAM" id="SignalP"/>
    </source>
</evidence>
<dbReference type="InterPro" id="IPR001611">
    <property type="entry name" value="Leu-rich_rpt"/>
</dbReference>
<feature type="chain" id="PRO_5003868589" evidence="3">
    <location>
        <begin position="27"/>
        <end position="273"/>
    </location>
</feature>
<feature type="signal peptide" evidence="3">
    <location>
        <begin position="1"/>
        <end position="26"/>
    </location>
</feature>
<name>K3XBC8_GLOUD</name>
<sequence length="273" mass="29046">MKKDSHVALVSALVLASLAMPTVVDAVNCTSLTQNTLTSVGCPTDCASYPCVLYSPSQPFPCSDSGGAVGACTTLADFTLPNGDTCDVTYQCLDKIMYENRRWVLALSAIADAGTVSQAYVTEIKQLKYDTSNTQSVFLMHVNLRNILKERTLSKAIVTLSLINVNMDTVPDTLAGLPLQNLDLSKNYLSSLPNATSVAFSALSSVSVLNLSGNPLTTIPTAVFDMNATLKTLSMIGCNLTNLQLTDAQFAFLDQLSKFEGKISLTQCADGSS</sequence>